<keyword evidence="4" id="KW-1185">Reference proteome</keyword>
<evidence type="ECO:0000313" key="4">
    <source>
        <dbReference type="Proteomes" id="UP000261812"/>
    </source>
</evidence>
<keyword evidence="1" id="KW-1133">Transmembrane helix</keyword>
<reference evidence="4" key="1">
    <citation type="submission" date="2018-09" db="EMBL/GenBank/DDBJ databases">
        <title>Complete genome sequence of thermophilic cyanobacteria strain Thermosynechococcus elongatus PKUAC-SCTE542.</title>
        <authorList>
            <person name="Liang Y."/>
            <person name="Tang J."/>
            <person name="Daroch M."/>
        </authorList>
    </citation>
    <scope>NUCLEOTIDE SEQUENCE [LARGE SCALE GENOMIC DNA]</scope>
    <source>
        <strain evidence="4">E542</strain>
    </source>
</reference>
<evidence type="ECO:0000256" key="1">
    <source>
        <dbReference type="SAM" id="Phobius"/>
    </source>
</evidence>
<accession>A0A7D6ES77</accession>
<dbReference type="Pfam" id="PF13548">
    <property type="entry name" value="DUF4126"/>
    <property type="match status" value="1"/>
</dbReference>
<protein>
    <submittedName>
        <fullName evidence="3">DUF4126 domain-containing protein</fullName>
    </submittedName>
</protein>
<keyword evidence="1" id="KW-0812">Transmembrane</keyword>
<sequence length="185" mass="20653">MLEVLAVLSAAAAGGLRLALPLLLIGLLQGEQLWSQVPLLRHFSPYWVVGVLAAWSFLEIFLAGNLWGYRLIILVQLCFSPLVGALLGMTVATATDTPQWLIGTLSGLFAFVLQLVQVGWFYRLGKLPRWVIVGQDLLCMLLILFALRAPKQGGLIALLLLWLAVRSAKDWQQRHQRSRRQRLNS</sequence>
<evidence type="ECO:0000313" key="3">
    <source>
        <dbReference type="EMBL" id="QLL29867.1"/>
    </source>
</evidence>
<dbReference type="RefSeq" id="WP_181496374.1">
    <property type="nucleotide sequence ID" value="NZ_CP032152.1"/>
</dbReference>
<name>A0A7D6ES77_9CYAN</name>
<keyword evidence="1" id="KW-0472">Membrane</keyword>
<dbReference type="EMBL" id="CP032152">
    <property type="protein sequence ID" value="QLL29867.1"/>
    <property type="molecule type" value="Genomic_DNA"/>
</dbReference>
<dbReference type="KEGG" id="tsq:D3A95_04090"/>
<evidence type="ECO:0000259" key="2">
    <source>
        <dbReference type="Pfam" id="PF13548"/>
    </source>
</evidence>
<organism evidence="3 4">
    <name type="scientific">Thermosynechococcus sichuanensis E542</name>
    <dbReference type="NCBI Taxonomy" id="2016101"/>
    <lineage>
        <taxon>Bacteria</taxon>
        <taxon>Bacillati</taxon>
        <taxon>Cyanobacteriota</taxon>
        <taxon>Cyanophyceae</taxon>
        <taxon>Acaryochloridales</taxon>
        <taxon>Thermosynechococcaceae</taxon>
        <taxon>Thermosynechococcus</taxon>
        <taxon>Thermosynechococcus sichuanensis</taxon>
    </lineage>
</organism>
<proteinExistence type="predicted"/>
<dbReference type="AlphaFoldDB" id="A0A7D6ES77"/>
<dbReference type="InterPro" id="IPR025196">
    <property type="entry name" value="DUF4126"/>
</dbReference>
<feature type="domain" description="DUF4126" evidence="2">
    <location>
        <begin position="5"/>
        <end position="169"/>
    </location>
</feature>
<feature type="transmembrane region" description="Helical" evidence="1">
    <location>
        <begin position="71"/>
        <end position="94"/>
    </location>
</feature>
<dbReference type="Proteomes" id="UP000261812">
    <property type="component" value="Chromosome"/>
</dbReference>
<feature type="transmembrane region" description="Helical" evidence="1">
    <location>
        <begin position="100"/>
        <end position="122"/>
    </location>
</feature>
<feature type="transmembrane region" description="Helical" evidence="1">
    <location>
        <begin position="43"/>
        <end position="64"/>
    </location>
</feature>
<gene>
    <name evidence="3" type="ORF">D3A95_04090</name>
</gene>